<dbReference type="InterPro" id="IPR002725">
    <property type="entry name" value="YgjP-like_metallopeptidase"/>
</dbReference>
<evidence type="ECO:0000313" key="2">
    <source>
        <dbReference type="EMBL" id="MEE2566084.1"/>
    </source>
</evidence>
<evidence type="ECO:0000313" key="3">
    <source>
        <dbReference type="Proteomes" id="UP001310692"/>
    </source>
</evidence>
<name>A0ABU7LWZ3_9PROT</name>
<dbReference type="EC" id="3.4.-.-" evidence="2"/>
<keyword evidence="2" id="KW-0378">Hydrolase</keyword>
<reference evidence="2 3" key="1">
    <citation type="submission" date="2024-01" db="EMBL/GenBank/DDBJ databases">
        <title>Hyphobacterium bacterium isolated from marine sediment.</title>
        <authorList>
            <person name="Zhao S."/>
        </authorList>
    </citation>
    <scope>NUCLEOTIDE SEQUENCE [LARGE SCALE GENOMIC DNA]</scope>
    <source>
        <strain evidence="2 3">Y60-23</strain>
    </source>
</reference>
<dbReference type="Proteomes" id="UP001310692">
    <property type="component" value="Unassembled WGS sequence"/>
</dbReference>
<dbReference type="CDD" id="cd07344">
    <property type="entry name" value="M48_yhfN_like"/>
    <property type="match status" value="1"/>
</dbReference>
<keyword evidence="3" id="KW-1185">Reference proteome</keyword>
<protein>
    <submittedName>
        <fullName evidence="2">SprT family zinc-dependent metalloprotease</fullName>
        <ecNumber evidence="2">3.4.-.-</ecNumber>
    </submittedName>
</protein>
<accession>A0ABU7LWZ3</accession>
<dbReference type="Pfam" id="PF01863">
    <property type="entry name" value="YgjP-like"/>
    <property type="match status" value="1"/>
</dbReference>
<comment type="caution">
    <text evidence="2">The sequence shown here is derived from an EMBL/GenBank/DDBJ whole genome shotgun (WGS) entry which is preliminary data.</text>
</comment>
<organism evidence="2 3">
    <name type="scientific">Hyphobacterium marinum</name>
    <dbReference type="NCBI Taxonomy" id="3116574"/>
    <lineage>
        <taxon>Bacteria</taxon>
        <taxon>Pseudomonadati</taxon>
        <taxon>Pseudomonadota</taxon>
        <taxon>Alphaproteobacteria</taxon>
        <taxon>Maricaulales</taxon>
        <taxon>Maricaulaceae</taxon>
        <taxon>Hyphobacterium</taxon>
    </lineage>
</organism>
<dbReference type="GO" id="GO:0008237">
    <property type="term" value="F:metallopeptidase activity"/>
    <property type="evidence" value="ECO:0007669"/>
    <property type="project" value="UniProtKB-KW"/>
</dbReference>
<dbReference type="EMBL" id="JAZDRO010000002">
    <property type="protein sequence ID" value="MEE2566084.1"/>
    <property type="molecule type" value="Genomic_DNA"/>
</dbReference>
<proteinExistence type="predicted"/>
<gene>
    <name evidence="2" type="ORF">V0U35_05270</name>
</gene>
<dbReference type="PANTHER" id="PTHR30399">
    <property type="entry name" value="UNCHARACTERIZED PROTEIN YGJP"/>
    <property type="match status" value="1"/>
</dbReference>
<sequence>MIWTARSRPVSPAVETRRIDLCGRPVSFTLKRSARRRTIAFQVSETGLTVFAPIRASLDRIERAITGRQDWILAKLDEWADRPRAPVVRFETGDRLMFRGQELALKVQDLTKGVRTKIAHDADRLIVSVDPEAEGSLRTAAVRGAVTRWYRRAAETHLSPRVHVHAETLGKRVRKVMVRDQKRRWGSCDSEGVIRLNWRLIMMDDALSDYVCAHEAAHLVEANHSPAYWAVVERLVPDWKARRKALNEAGRSLPVF</sequence>
<dbReference type="Gene3D" id="3.30.2010.10">
    <property type="entry name" value="Metalloproteases ('zincins'), catalytic domain"/>
    <property type="match status" value="1"/>
</dbReference>
<feature type="domain" description="YgjP-like metallopeptidase" evidence="1">
    <location>
        <begin position="37"/>
        <end position="248"/>
    </location>
</feature>
<evidence type="ECO:0000259" key="1">
    <source>
        <dbReference type="Pfam" id="PF01863"/>
    </source>
</evidence>
<keyword evidence="2" id="KW-0482">Metalloprotease</keyword>
<keyword evidence="2" id="KW-0645">Protease</keyword>
<dbReference type="InterPro" id="IPR053136">
    <property type="entry name" value="UTP_pyrophosphatase-like"/>
</dbReference>
<dbReference type="PANTHER" id="PTHR30399:SF1">
    <property type="entry name" value="UTP PYROPHOSPHATASE"/>
    <property type="match status" value="1"/>
</dbReference>
<dbReference type="RefSeq" id="WP_330195625.1">
    <property type="nucleotide sequence ID" value="NZ_JAZDRO010000002.1"/>
</dbReference>